<keyword evidence="2" id="KW-1185">Reference proteome</keyword>
<protein>
    <submittedName>
        <fullName evidence="1">Uncharacterized protein</fullName>
    </submittedName>
</protein>
<accession>H7EL12</accession>
<evidence type="ECO:0000313" key="2">
    <source>
        <dbReference type="Proteomes" id="UP000003571"/>
    </source>
</evidence>
<reference evidence="1 2" key="1">
    <citation type="submission" date="2011-09" db="EMBL/GenBank/DDBJ databases">
        <title>The draft genome of Treponema saccharophilum DSM 2985.</title>
        <authorList>
            <consortium name="US DOE Joint Genome Institute (JGI-PGF)"/>
            <person name="Lucas S."/>
            <person name="Copeland A."/>
            <person name="Lapidus A."/>
            <person name="Glavina del Rio T."/>
            <person name="Dalin E."/>
            <person name="Tice H."/>
            <person name="Bruce D."/>
            <person name="Goodwin L."/>
            <person name="Pitluck S."/>
            <person name="Peters L."/>
            <person name="Kyrpides N."/>
            <person name="Mavromatis K."/>
            <person name="Ivanova N."/>
            <person name="Markowitz V."/>
            <person name="Cheng J.-F."/>
            <person name="Hugenholtz P."/>
            <person name="Woyke T."/>
            <person name="Wu D."/>
            <person name="Gronow S."/>
            <person name="Wellnitz S."/>
            <person name="Brambilla E."/>
            <person name="Klenk H.-P."/>
            <person name="Eisen J.A."/>
        </authorList>
    </citation>
    <scope>NUCLEOTIDE SEQUENCE [LARGE SCALE GENOMIC DNA]</scope>
    <source>
        <strain evidence="1 2">DSM 2985</strain>
    </source>
</reference>
<dbReference type="Proteomes" id="UP000003571">
    <property type="component" value="Unassembled WGS sequence"/>
</dbReference>
<evidence type="ECO:0000313" key="1">
    <source>
        <dbReference type="EMBL" id="EIC01737.1"/>
    </source>
</evidence>
<name>H7EL12_9SPIR</name>
<dbReference type="AlphaFoldDB" id="H7EL12"/>
<dbReference type="PATRIC" id="fig|907348.3.peg.1593"/>
<organism evidence="1 2">
    <name type="scientific">Treponema saccharophilum DSM 2985</name>
    <dbReference type="NCBI Taxonomy" id="907348"/>
    <lineage>
        <taxon>Bacteria</taxon>
        <taxon>Pseudomonadati</taxon>
        <taxon>Spirochaetota</taxon>
        <taxon>Spirochaetia</taxon>
        <taxon>Spirochaetales</taxon>
        <taxon>Treponemataceae</taxon>
        <taxon>Treponema</taxon>
    </lineage>
</organism>
<gene>
    <name evidence="1" type="ORF">TresaDRAFT_1026</name>
</gene>
<comment type="caution">
    <text evidence="1">The sequence shown here is derived from an EMBL/GenBank/DDBJ whole genome shotgun (WGS) entry which is preliminary data.</text>
</comment>
<dbReference type="EMBL" id="AGRW01000047">
    <property type="protein sequence ID" value="EIC01737.1"/>
    <property type="molecule type" value="Genomic_DNA"/>
</dbReference>
<sequence length="39" mass="4195">MRIGFGVLKTPLPLEAPVDVRGGSDVPFVRLSVLAGLMW</sequence>
<proteinExistence type="predicted"/>